<evidence type="ECO:0000313" key="3">
    <source>
        <dbReference type="Proteomes" id="UP000289340"/>
    </source>
</evidence>
<feature type="compositionally biased region" description="Low complexity" evidence="1">
    <location>
        <begin position="117"/>
        <end position="127"/>
    </location>
</feature>
<reference evidence="2 3" key="1">
    <citation type="submission" date="2018-09" db="EMBL/GenBank/DDBJ databases">
        <title>A high-quality reference genome of wild soybean provides a powerful tool to mine soybean genomes.</title>
        <authorList>
            <person name="Xie M."/>
            <person name="Chung C.Y.L."/>
            <person name="Li M.-W."/>
            <person name="Wong F.-L."/>
            <person name="Chan T.-F."/>
            <person name="Lam H.-M."/>
        </authorList>
    </citation>
    <scope>NUCLEOTIDE SEQUENCE [LARGE SCALE GENOMIC DNA]</scope>
    <source>
        <strain evidence="3">cv. W05</strain>
        <tissue evidence="2">Hypocotyl of etiolated seedlings</tissue>
    </source>
</reference>
<gene>
    <name evidence="2" type="ORF">D0Y65_051250</name>
</gene>
<keyword evidence="3" id="KW-1185">Reference proteome</keyword>
<comment type="caution">
    <text evidence="2">The sequence shown here is derived from an EMBL/GenBank/DDBJ whole genome shotgun (WGS) entry which is preliminary data.</text>
</comment>
<sequence>MLTRVLGLLHSYQVWDKIHAYFHHQTQTKARQLQSELRHTYLENRLVLEYLGKIKMIVDVLFQLVMLQPIVSTWTPFLKNCVFKKHVKLSSLSNSFAASVNLNHGNSSQSITDDDSGSNSSSNTNMTYANQYSSDSRVSGGRNNQGGGGYKRGGGRSGGRGGRSSVQCQVCFKYNHNALTCYN</sequence>
<dbReference type="EMBL" id="QZWG01000019">
    <property type="protein sequence ID" value="RZB47567.1"/>
    <property type="molecule type" value="Genomic_DNA"/>
</dbReference>
<dbReference type="AlphaFoldDB" id="A0A445FFI0"/>
<feature type="compositionally biased region" description="Gly residues" evidence="1">
    <location>
        <begin position="143"/>
        <end position="162"/>
    </location>
</feature>
<organism evidence="2 3">
    <name type="scientific">Glycine soja</name>
    <name type="common">Wild soybean</name>
    <dbReference type="NCBI Taxonomy" id="3848"/>
    <lineage>
        <taxon>Eukaryota</taxon>
        <taxon>Viridiplantae</taxon>
        <taxon>Streptophyta</taxon>
        <taxon>Embryophyta</taxon>
        <taxon>Tracheophyta</taxon>
        <taxon>Spermatophyta</taxon>
        <taxon>Magnoliopsida</taxon>
        <taxon>eudicotyledons</taxon>
        <taxon>Gunneridae</taxon>
        <taxon>Pentapetalae</taxon>
        <taxon>rosids</taxon>
        <taxon>fabids</taxon>
        <taxon>Fabales</taxon>
        <taxon>Fabaceae</taxon>
        <taxon>Papilionoideae</taxon>
        <taxon>50 kb inversion clade</taxon>
        <taxon>NPAAA clade</taxon>
        <taxon>indigoferoid/millettioid clade</taxon>
        <taxon>Phaseoleae</taxon>
        <taxon>Glycine</taxon>
        <taxon>Glycine subgen. Soja</taxon>
    </lineage>
</organism>
<name>A0A445FFI0_GLYSO</name>
<proteinExistence type="predicted"/>
<accession>A0A445FFI0</accession>
<dbReference type="Proteomes" id="UP000289340">
    <property type="component" value="Chromosome 19"/>
</dbReference>
<evidence type="ECO:0000256" key="1">
    <source>
        <dbReference type="SAM" id="MobiDB-lite"/>
    </source>
</evidence>
<evidence type="ECO:0000313" key="2">
    <source>
        <dbReference type="EMBL" id="RZB47567.1"/>
    </source>
</evidence>
<protein>
    <submittedName>
        <fullName evidence="2">Uncharacterized protein</fullName>
    </submittedName>
</protein>
<feature type="region of interest" description="Disordered" evidence="1">
    <location>
        <begin position="107"/>
        <end position="163"/>
    </location>
</feature>